<dbReference type="Proteomes" id="UP000057609">
    <property type="component" value="Chromosome"/>
</dbReference>
<evidence type="ECO:0000256" key="3">
    <source>
        <dbReference type="ARBA" id="ARBA00022729"/>
    </source>
</evidence>
<dbReference type="SUPFAM" id="SSF53850">
    <property type="entry name" value="Periplasmic binding protein-like II"/>
    <property type="match status" value="1"/>
</dbReference>
<dbReference type="EMBL" id="CP009788">
    <property type="protein sequence ID" value="AJE03883.1"/>
    <property type="molecule type" value="Genomic_DNA"/>
</dbReference>
<dbReference type="InterPro" id="IPR015168">
    <property type="entry name" value="SsuA/THI5"/>
</dbReference>
<gene>
    <name evidence="5" type="ORF">GPICK_11435</name>
</gene>
<dbReference type="SMART" id="SM00062">
    <property type="entry name" value="PBPb"/>
    <property type="match status" value="1"/>
</dbReference>
<keyword evidence="6" id="KW-1185">Reference proteome</keyword>
<dbReference type="GO" id="GO:0042918">
    <property type="term" value="P:alkanesulfonate transmembrane transport"/>
    <property type="evidence" value="ECO:0007669"/>
    <property type="project" value="TreeGrafter"/>
</dbReference>
<dbReference type="Pfam" id="PF09084">
    <property type="entry name" value="NMT1"/>
    <property type="match status" value="1"/>
</dbReference>
<evidence type="ECO:0000313" key="6">
    <source>
        <dbReference type="Proteomes" id="UP000057609"/>
    </source>
</evidence>
<comment type="subcellular location">
    <subcellularLocation>
        <location evidence="1">Periplasm</location>
    </subcellularLocation>
</comment>
<dbReference type="OrthoDB" id="9802556at2"/>
<dbReference type="KEGG" id="gpi:GPICK_11435"/>
<dbReference type="STRING" id="345632.GPICK_11435"/>
<proteinExistence type="inferred from homology"/>
<evidence type="ECO:0000256" key="1">
    <source>
        <dbReference type="ARBA" id="ARBA00004418"/>
    </source>
</evidence>
<comment type="similarity">
    <text evidence="2">Belongs to the bacterial solute-binding protein SsuA/TauA family.</text>
</comment>
<keyword evidence="3" id="KW-0732">Signal</keyword>
<name>A0A0B5BAV7_9BACT</name>
<accession>A0A0B5BAV7</accession>
<evidence type="ECO:0000259" key="4">
    <source>
        <dbReference type="SMART" id="SM00062"/>
    </source>
</evidence>
<dbReference type="AlphaFoldDB" id="A0A0B5BAV7"/>
<reference evidence="5 6" key="1">
    <citation type="journal article" date="2015" name="Genome Announc.">
        <title>Complete Genome of Geobacter pickeringii G13T, a Metal-Reducing Isolate from Sedimentary Kaolin Deposits.</title>
        <authorList>
            <person name="Badalamenti J.P."/>
            <person name="Bond D.R."/>
        </authorList>
    </citation>
    <scope>NUCLEOTIDE SEQUENCE [LARGE SCALE GENOMIC DNA]</scope>
    <source>
        <strain evidence="5 6">G13</strain>
    </source>
</reference>
<dbReference type="InterPro" id="IPR001638">
    <property type="entry name" value="Solute-binding_3/MltF_N"/>
</dbReference>
<feature type="domain" description="Solute-binding protein family 3/N-terminal" evidence="4">
    <location>
        <begin position="38"/>
        <end position="255"/>
    </location>
</feature>
<dbReference type="PANTHER" id="PTHR30024:SF47">
    <property type="entry name" value="TAURINE-BINDING PERIPLASMIC PROTEIN"/>
    <property type="match status" value="1"/>
</dbReference>
<organism evidence="5 6">
    <name type="scientific">Geobacter pickeringii</name>
    <dbReference type="NCBI Taxonomy" id="345632"/>
    <lineage>
        <taxon>Bacteria</taxon>
        <taxon>Pseudomonadati</taxon>
        <taxon>Thermodesulfobacteriota</taxon>
        <taxon>Desulfuromonadia</taxon>
        <taxon>Geobacterales</taxon>
        <taxon>Geobacteraceae</taxon>
        <taxon>Geobacter</taxon>
    </lineage>
</organism>
<dbReference type="HOGENOM" id="CLU_028871_9_0_7"/>
<dbReference type="GO" id="GO:0042597">
    <property type="term" value="C:periplasmic space"/>
    <property type="evidence" value="ECO:0007669"/>
    <property type="project" value="UniProtKB-SubCell"/>
</dbReference>
<dbReference type="PANTHER" id="PTHR30024">
    <property type="entry name" value="ALIPHATIC SULFONATES-BINDING PROTEIN-RELATED"/>
    <property type="match status" value="1"/>
</dbReference>
<dbReference type="Gene3D" id="3.40.190.10">
    <property type="entry name" value="Periplasmic binding protein-like II"/>
    <property type="match status" value="2"/>
</dbReference>
<evidence type="ECO:0000313" key="5">
    <source>
        <dbReference type="EMBL" id="AJE03883.1"/>
    </source>
</evidence>
<dbReference type="CDD" id="cd01008">
    <property type="entry name" value="PBP2_NrtA_SsuA_CpmA_like"/>
    <property type="match status" value="1"/>
</dbReference>
<evidence type="ECO:0000256" key="2">
    <source>
        <dbReference type="ARBA" id="ARBA00010742"/>
    </source>
</evidence>
<sequence length="336" mass="35890">MPSSRTAPVIIFALTAIVGAALAFFLQPRKHPAPPPATVRFAVASLIDSAPVFVAQQKGLFRSEGVAVKIIPYTSGKECLDALLRGEADLATGADLPLAILAMRKEKISVIASLSSNTRENSIVARIDRGIARPEDLRGKRIGVTLGTSAEFMLDEFLLLHGIPHTAVTMVNLPPNAMVEALAGGAVDAVATWTPHTENLQERLAGNSVYFDAGETYRMYWGVAASAGPAAATSTALKGVLRALVRANDTIGKHPAEAQQIVAGNVGLSPAKLRQLWSNYDFDLTLDQAFALTLEREARWIITHNKLSNAEVPDLADILYADPLSGVRPEAVTLIR</sequence>
<protein>
    <recommendedName>
        <fullName evidence="4">Solute-binding protein family 3/N-terminal domain-containing protein</fullName>
    </recommendedName>
</protein>